<protein>
    <recommendedName>
        <fullName evidence="4">DUF2269 domain-containing protein</fullName>
    </recommendedName>
</protein>
<sequence>MTTISGTPRSTVRLRLPRGLRRGIVLAHIVTSISWLGIDIVMAVLIFTALFTDDPYLRLISYGALGRAIFWPLICTAVLSLISGLLLGWSSKYGVVRYTWVLIKLILNVVLGTLLIISLNPGLIELAEAGRQIFAGRPTGDLDLQTLIFPPIVSTSCLLFAGFLAVFKPWGRVGVSRRRAS</sequence>
<evidence type="ECO:0000256" key="1">
    <source>
        <dbReference type="SAM" id="Phobius"/>
    </source>
</evidence>
<keyword evidence="1" id="KW-0472">Membrane</keyword>
<keyword evidence="1" id="KW-1133">Transmembrane helix</keyword>
<evidence type="ECO:0008006" key="4">
    <source>
        <dbReference type="Google" id="ProtNLM"/>
    </source>
</evidence>
<dbReference type="AlphaFoldDB" id="A0A1H1Y827"/>
<proteinExistence type="predicted"/>
<feature type="transmembrane region" description="Helical" evidence="1">
    <location>
        <begin position="69"/>
        <end position="89"/>
    </location>
</feature>
<feature type="transmembrane region" description="Helical" evidence="1">
    <location>
        <begin position="144"/>
        <end position="167"/>
    </location>
</feature>
<name>A0A1H1Y827_9ACTN</name>
<dbReference type="OrthoDB" id="8082651at2"/>
<keyword evidence="3" id="KW-1185">Reference proteome</keyword>
<feature type="transmembrane region" description="Helical" evidence="1">
    <location>
        <begin position="101"/>
        <end position="124"/>
    </location>
</feature>
<feature type="transmembrane region" description="Helical" evidence="1">
    <location>
        <begin position="23"/>
        <end position="49"/>
    </location>
</feature>
<evidence type="ECO:0000313" key="3">
    <source>
        <dbReference type="Proteomes" id="UP000199103"/>
    </source>
</evidence>
<dbReference type="Proteomes" id="UP000199103">
    <property type="component" value="Chromosome I"/>
</dbReference>
<keyword evidence="1" id="KW-0812">Transmembrane</keyword>
<evidence type="ECO:0000313" key="2">
    <source>
        <dbReference type="EMBL" id="SDT17554.1"/>
    </source>
</evidence>
<gene>
    <name evidence="2" type="ORF">SAMN04489812_4443</name>
</gene>
<dbReference type="STRING" id="630515.SAMN04489812_4443"/>
<dbReference type="EMBL" id="LT629772">
    <property type="protein sequence ID" value="SDT17554.1"/>
    <property type="molecule type" value="Genomic_DNA"/>
</dbReference>
<organism evidence="2 3">
    <name type="scientific">Microlunatus soli</name>
    <dbReference type="NCBI Taxonomy" id="630515"/>
    <lineage>
        <taxon>Bacteria</taxon>
        <taxon>Bacillati</taxon>
        <taxon>Actinomycetota</taxon>
        <taxon>Actinomycetes</taxon>
        <taxon>Propionibacteriales</taxon>
        <taxon>Propionibacteriaceae</taxon>
        <taxon>Microlunatus</taxon>
    </lineage>
</organism>
<dbReference type="RefSeq" id="WP_091527554.1">
    <property type="nucleotide sequence ID" value="NZ_LT629772.1"/>
</dbReference>
<reference evidence="2 3" key="1">
    <citation type="submission" date="2016-10" db="EMBL/GenBank/DDBJ databases">
        <authorList>
            <person name="de Groot N.N."/>
        </authorList>
    </citation>
    <scope>NUCLEOTIDE SEQUENCE [LARGE SCALE GENOMIC DNA]</scope>
    <source>
        <strain evidence="2 3">DSM 21800</strain>
    </source>
</reference>
<accession>A0A1H1Y827</accession>